<proteinExistence type="predicted"/>
<evidence type="ECO:0000313" key="5">
    <source>
        <dbReference type="Proteomes" id="UP000613768"/>
    </source>
</evidence>
<gene>
    <name evidence="4" type="ORF">IFO71_03740</name>
</gene>
<dbReference type="InterPro" id="IPR002509">
    <property type="entry name" value="NODB_dom"/>
</dbReference>
<evidence type="ECO:0000259" key="3">
    <source>
        <dbReference type="PROSITE" id="PS51677"/>
    </source>
</evidence>
<evidence type="ECO:0000256" key="1">
    <source>
        <dbReference type="ARBA" id="ARBA00004613"/>
    </source>
</evidence>
<keyword evidence="5" id="KW-1185">Reference proteome</keyword>
<comment type="subcellular location">
    <subcellularLocation>
        <location evidence="1">Secreted</location>
    </subcellularLocation>
</comment>
<organism evidence="4 5">
    <name type="scientific">Pseudomarimonas arenosa</name>
    <dbReference type="NCBI Taxonomy" id="2774145"/>
    <lineage>
        <taxon>Bacteria</taxon>
        <taxon>Pseudomonadati</taxon>
        <taxon>Pseudomonadota</taxon>
        <taxon>Gammaproteobacteria</taxon>
        <taxon>Lysobacterales</taxon>
        <taxon>Lysobacteraceae</taxon>
        <taxon>Pseudomarimonas</taxon>
    </lineage>
</organism>
<dbReference type="GO" id="GO:0016810">
    <property type="term" value="F:hydrolase activity, acting on carbon-nitrogen (but not peptide) bonds"/>
    <property type="evidence" value="ECO:0007669"/>
    <property type="project" value="InterPro"/>
</dbReference>
<reference evidence="4 5" key="1">
    <citation type="submission" date="2020-09" db="EMBL/GenBank/DDBJ databases">
        <title>Pseudoxanthomonas sp. CAU 1598 isolated from sand of Yaerae Beach.</title>
        <authorList>
            <person name="Kim W."/>
        </authorList>
    </citation>
    <scope>NUCLEOTIDE SEQUENCE [LARGE SCALE GENOMIC DNA]</scope>
    <source>
        <strain evidence="4 5">CAU 1598</strain>
    </source>
</reference>
<dbReference type="InterPro" id="IPR051398">
    <property type="entry name" value="Polysacch_Deacetylase"/>
</dbReference>
<dbReference type="AlphaFoldDB" id="A0AAW3ZI89"/>
<dbReference type="SUPFAM" id="SSF88713">
    <property type="entry name" value="Glycoside hydrolase/deacetylase"/>
    <property type="match status" value="1"/>
</dbReference>
<dbReference type="EMBL" id="JACYTR010000005">
    <property type="protein sequence ID" value="MBD8524847.1"/>
    <property type="molecule type" value="Genomic_DNA"/>
</dbReference>
<comment type="caution">
    <text evidence="4">The sequence shown here is derived from an EMBL/GenBank/DDBJ whole genome shotgun (WGS) entry which is preliminary data.</text>
</comment>
<accession>A0AAW3ZI89</accession>
<evidence type="ECO:0000256" key="2">
    <source>
        <dbReference type="ARBA" id="ARBA00022729"/>
    </source>
</evidence>
<evidence type="ECO:0000313" key="4">
    <source>
        <dbReference type="EMBL" id="MBD8524847.1"/>
    </source>
</evidence>
<sequence length="268" mass="29140">MTSTAHDQGSPLQGDLVLMYHAIEGPAAAPAGADPHYTVSGERFAAQLDWMVAQGLRVCSARDGLLIKSAEPQVWIGFDDGDASNYDNALPILSERGLTADFFINSANVGQPGFVSWAQLREMVAAGMSIQSHGHTHTYFTAHDAVQLSAELRRSKAEIEDKLGIEVSLLAPPGGRCPPRLLELAEQCGYRWVLGSAPGRLLRGGRGILPRVAVTSQHQVTHLAGWLQPQSRSLAKLRLRYQLLAAAKRVLGDRRYEQWRGRLLGGAM</sequence>
<dbReference type="CDD" id="cd10918">
    <property type="entry name" value="CE4_NodB_like_5s_6s"/>
    <property type="match status" value="1"/>
</dbReference>
<dbReference type="GO" id="GO:0005576">
    <property type="term" value="C:extracellular region"/>
    <property type="evidence" value="ECO:0007669"/>
    <property type="project" value="UniProtKB-SubCell"/>
</dbReference>
<protein>
    <submittedName>
        <fullName evidence="4">Polysaccharide deacetylase family protein</fullName>
    </submittedName>
</protein>
<name>A0AAW3ZI89_9GAMM</name>
<dbReference type="Gene3D" id="3.20.20.370">
    <property type="entry name" value="Glycoside hydrolase/deacetylase"/>
    <property type="match status" value="1"/>
</dbReference>
<dbReference type="PANTHER" id="PTHR34216">
    <property type="match status" value="1"/>
</dbReference>
<dbReference type="InterPro" id="IPR011330">
    <property type="entry name" value="Glyco_hydro/deAcase_b/a-brl"/>
</dbReference>
<dbReference type="Pfam" id="PF01522">
    <property type="entry name" value="Polysacc_deac_1"/>
    <property type="match status" value="1"/>
</dbReference>
<dbReference type="Proteomes" id="UP000613768">
    <property type="component" value="Unassembled WGS sequence"/>
</dbReference>
<dbReference type="GO" id="GO:0005975">
    <property type="term" value="P:carbohydrate metabolic process"/>
    <property type="evidence" value="ECO:0007669"/>
    <property type="project" value="InterPro"/>
</dbReference>
<dbReference type="PROSITE" id="PS51677">
    <property type="entry name" value="NODB"/>
    <property type="match status" value="1"/>
</dbReference>
<dbReference type="PANTHER" id="PTHR34216:SF3">
    <property type="entry name" value="POLY-BETA-1,6-N-ACETYL-D-GLUCOSAMINE N-DEACETYLASE"/>
    <property type="match status" value="1"/>
</dbReference>
<keyword evidence="2" id="KW-0732">Signal</keyword>
<feature type="domain" description="NodB homology" evidence="3">
    <location>
        <begin position="72"/>
        <end position="268"/>
    </location>
</feature>
<dbReference type="RefSeq" id="WP_192028199.1">
    <property type="nucleotide sequence ID" value="NZ_JACYTR010000005.1"/>
</dbReference>